<reference evidence="3" key="1">
    <citation type="submission" date="2017-07" db="EMBL/GenBank/DDBJ databases">
        <authorList>
            <person name="Varghese N."/>
            <person name="Submissions S."/>
        </authorList>
    </citation>
    <scope>NUCLEOTIDE SEQUENCE [LARGE SCALE GENOMIC DNA]</scope>
    <source>
        <strain evidence="3">NLAE-zl-C134</strain>
    </source>
</reference>
<proteinExistence type="predicted"/>
<gene>
    <name evidence="2" type="ORF">SAMN05216529_11589</name>
</gene>
<feature type="signal peptide" evidence="1">
    <location>
        <begin position="1"/>
        <end position="25"/>
    </location>
</feature>
<dbReference type="RefSeq" id="WP_181392908.1">
    <property type="nucleotide sequence ID" value="NZ_QGDS01000015.1"/>
</dbReference>
<dbReference type="AlphaFoldDB" id="A0A315ZSQ7"/>
<protein>
    <submittedName>
        <fullName evidence="2">Bacteriocin, lactococcin 972 family</fullName>
    </submittedName>
</protein>
<dbReference type="NCBIfam" id="TIGR01653">
    <property type="entry name" value="lactococcin_972"/>
    <property type="match status" value="1"/>
</dbReference>
<keyword evidence="1" id="KW-0732">Signal</keyword>
<dbReference type="Proteomes" id="UP000254051">
    <property type="component" value="Unassembled WGS sequence"/>
</dbReference>
<dbReference type="EMBL" id="UHJJ01000015">
    <property type="protein sequence ID" value="SUQ15733.1"/>
    <property type="molecule type" value="Genomic_DNA"/>
</dbReference>
<evidence type="ECO:0000256" key="1">
    <source>
        <dbReference type="SAM" id="SignalP"/>
    </source>
</evidence>
<keyword evidence="3" id="KW-1185">Reference proteome</keyword>
<evidence type="ECO:0000313" key="2">
    <source>
        <dbReference type="EMBL" id="SUQ15733.1"/>
    </source>
</evidence>
<feature type="chain" id="PRO_5043163486" evidence="1">
    <location>
        <begin position="26"/>
        <end position="140"/>
    </location>
</feature>
<sequence length="140" mass="15710">MKKKIIAILGCMCACLLVQGIPVMAAEQNDKEVVYAEQEVNLDEYMQDQTMPAVPTVIYGVKPTLERGRPSSPNADGGYFWVEWGAERHYSLFDHSYKVHRTSAGNSKTTVRGDWTAQGYRASTWCYSTLTGNTAYWATQ</sequence>
<evidence type="ECO:0000313" key="3">
    <source>
        <dbReference type="Proteomes" id="UP000254051"/>
    </source>
</evidence>
<dbReference type="InterPro" id="IPR006540">
    <property type="entry name" value="Lactococcin_972"/>
</dbReference>
<accession>A0A315ZSQ7</accession>
<organism evidence="2 3">
    <name type="scientific">Faecalicatena contorta</name>
    <dbReference type="NCBI Taxonomy" id="39482"/>
    <lineage>
        <taxon>Bacteria</taxon>
        <taxon>Bacillati</taxon>
        <taxon>Bacillota</taxon>
        <taxon>Clostridia</taxon>
        <taxon>Lachnospirales</taxon>
        <taxon>Lachnospiraceae</taxon>
        <taxon>Faecalicatena</taxon>
    </lineage>
</organism>
<name>A0A315ZSQ7_9FIRM</name>